<dbReference type="Proteomes" id="UP000677244">
    <property type="component" value="Unassembled WGS sequence"/>
</dbReference>
<protein>
    <recommendedName>
        <fullName evidence="4">DUF4397 domain-containing protein</fullName>
    </recommendedName>
</protein>
<reference evidence="2 3" key="1">
    <citation type="submission" date="2021-03" db="EMBL/GenBank/DDBJ databases">
        <title>Assistant Professor.</title>
        <authorList>
            <person name="Huq M.A."/>
        </authorList>
    </citation>
    <scope>NUCLEOTIDE SEQUENCE [LARGE SCALE GENOMIC DNA]</scope>
    <source>
        <strain evidence="2 3">MAH-29</strain>
    </source>
</reference>
<accession>A0ABS3YUB4</accession>
<feature type="signal peptide" evidence="1">
    <location>
        <begin position="1"/>
        <end position="18"/>
    </location>
</feature>
<dbReference type="EMBL" id="JAGHKO010000001">
    <property type="protein sequence ID" value="MBO9200786.1"/>
    <property type="molecule type" value="Genomic_DNA"/>
</dbReference>
<organism evidence="2 3">
    <name type="scientific">Niastella soli</name>
    <dbReference type="NCBI Taxonomy" id="2821487"/>
    <lineage>
        <taxon>Bacteria</taxon>
        <taxon>Pseudomonadati</taxon>
        <taxon>Bacteroidota</taxon>
        <taxon>Chitinophagia</taxon>
        <taxon>Chitinophagales</taxon>
        <taxon>Chitinophagaceae</taxon>
        <taxon>Niastella</taxon>
    </lineage>
</organism>
<evidence type="ECO:0000313" key="3">
    <source>
        <dbReference type="Proteomes" id="UP000677244"/>
    </source>
</evidence>
<evidence type="ECO:0000256" key="1">
    <source>
        <dbReference type="SAM" id="SignalP"/>
    </source>
</evidence>
<dbReference type="RefSeq" id="WP_209138823.1">
    <property type="nucleotide sequence ID" value="NZ_JAGHKO010000001.1"/>
</dbReference>
<feature type="chain" id="PRO_5047132816" description="DUF4397 domain-containing protein" evidence="1">
    <location>
        <begin position="19"/>
        <end position="302"/>
    </location>
</feature>
<sequence length="302" mass="32738">MKKIILALFLASSLFACKKSTSTDDSSAATETKYPVSFSISNFLIETKNMRVETDSTLAAITDVYYYAYGSDGLLKNSIHQVRAQTSAGFGVIDDSLKSDTYTIVVYASSGPVGKNLGGVLNVAALGPQDLVNSEAASFPDVFFKKISVTVNSSGNPVPQPQQIALNRITGLLRVELYNALPDTDPNGAVTVKLNNIPVWFYVKNETIDNRNPPVFTYAKRLNQTTFEAYVIGSTTVPITTSIMYINQTGTTQTKTFNNLIIEANKKTTIKGNLSDLANPTAGDYLISVNPIWSDSTVINLN</sequence>
<keyword evidence="3" id="KW-1185">Reference proteome</keyword>
<proteinExistence type="predicted"/>
<gene>
    <name evidence="2" type="ORF">J7I42_10970</name>
</gene>
<evidence type="ECO:0008006" key="4">
    <source>
        <dbReference type="Google" id="ProtNLM"/>
    </source>
</evidence>
<name>A0ABS3YUB4_9BACT</name>
<keyword evidence="1" id="KW-0732">Signal</keyword>
<evidence type="ECO:0000313" key="2">
    <source>
        <dbReference type="EMBL" id="MBO9200786.1"/>
    </source>
</evidence>
<dbReference type="PROSITE" id="PS51257">
    <property type="entry name" value="PROKAR_LIPOPROTEIN"/>
    <property type="match status" value="1"/>
</dbReference>
<comment type="caution">
    <text evidence="2">The sequence shown here is derived from an EMBL/GenBank/DDBJ whole genome shotgun (WGS) entry which is preliminary data.</text>
</comment>